<dbReference type="AlphaFoldDB" id="A0A1E4S5I6"/>
<keyword evidence="3" id="KW-0238">DNA-binding</keyword>
<evidence type="ECO:0000256" key="3">
    <source>
        <dbReference type="ARBA" id="ARBA00023125"/>
    </source>
</evidence>
<comment type="subcellular location">
    <subcellularLocation>
        <location evidence="1">Nucleus</location>
    </subcellularLocation>
</comment>
<evidence type="ECO:0000256" key="4">
    <source>
        <dbReference type="ARBA" id="ARBA00023163"/>
    </source>
</evidence>
<feature type="compositionally biased region" description="Basic residues" evidence="6">
    <location>
        <begin position="678"/>
        <end position="687"/>
    </location>
</feature>
<dbReference type="Pfam" id="PF20222">
    <property type="entry name" value="DUF6581"/>
    <property type="match status" value="1"/>
</dbReference>
<dbReference type="GeneID" id="30992217"/>
<dbReference type="GO" id="GO:0006384">
    <property type="term" value="P:transcription initiation at RNA polymerase III promoter"/>
    <property type="evidence" value="ECO:0007669"/>
    <property type="project" value="InterPro"/>
</dbReference>
<feature type="compositionally biased region" description="Polar residues" evidence="6">
    <location>
        <begin position="655"/>
        <end position="672"/>
    </location>
</feature>
<keyword evidence="10" id="KW-1185">Reference proteome</keyword>
<protein>
    <submittedName>
        <fullName evidence="9">Uncharacterized protein</fullName>
    </submittedName>
</protein>
<dbReference type="OrthoDB" id="68020at2759"/>
<keyword evidence="2" id="KW-0597">Phosphoprotein</keyword>
<reference evidence="9 10" key="1">
    <citation type="journal article" date="2016" name="Proc. Natl. Acad. Sci. U.S.A.">
        <title>Comparative genomics of biotechnologically important yeasts.</title>
        <authorList>
            <person name="Riley R."/>
            <person name="Haridas S."/>
            <person name="Wolfe K.H."/>
            <person name="Lopes M.R."/>
            <person name="Hittinger C.T."/>
            <person name="Goeker M."/>
            <person name="Salamov A.A."/>
            <person name="Wisecaver J.H."/>
            <person name="Long T.M."/>
            <person name="Calvey C.H."/>
            <person name="Aerts A.L."/>
            <person name="Barry K.W."/>
            <person name="Choi C."/>
            <person name="Clum A."/>
            <person name="Coughlan A.Y."/>
            <person name="Deshpande S."/>
            <person name="Douglass A.P."/>
            <person name="Hanson S.J."/>
            <person name="Klenk H.-P."/>
            <person name="LaButti K.M."/>
            <person name="Lapidus A."/>
            <person name="Lindquist E.A."/>
            <person name="Lipzen A.M."/>
            <person name="Meier-Kolthoff J.P."/>
            <person name="Ohm R.A."/>
            <person name="Otillar R.P."/>
            <person name="Pangilinan J.L."/>
            <person name="Peng Y."/>
            <person name="Rokas A."/>
            <person name="Rosa C.A."/>
            <person name="Scheuner C."/>
            <person name="Sibirny A.A."/>
            <person name="Slot J.C."/>
            <person name="Stielow J.B."/>
            <person name="Sun H."/>
            <person name="Kurtzman C.P."/>
            <person name="Blackwell M."/>
            <person name="Grigoriev I.V."/>
            <person name="Jeffries T.W."/>
        </authorList>
    </citation>
    <scope>NUCLEOTIDE SEQUENCE [LARGE SCALE GENOMIC DNA]</scope>
    <source>
        <strain evidence="10">ATCC 18201 / CBS 1600 / BCRC 20928 / JCM 3617 / NBRC 0987 / NRRL Y-1542</strain>
    </source>
</reference>
<feature type="region of interest" description="Disordered" evidence="6">
    <location>
        <begin position="467"/>
        <end position="507"/>
    </location>
</feature>
<dbReference type="GO" id="GO:0003677">
    <property type="term" value="F:DNA binding"/>
    <property type="evidence" value="ECO:0007669"/>
    <property type="project" value="UniProtKB-KW"/>
</dbReference>
<dbReference type="PANTHER" id="PTHR15180:SF1">
    <property type="entry name" value="GENERAL TRANSCRIPTION FACTOR 3C POLYPEPTIDE 1"/>
    <property type="match status" value="1"/>
</dbReference>
<sequence length="1175" mass="133929">MSLYPDAIVDQVLQELAYENTDGVNWDRVWSIVSQKHPIDDLYKNLIYQWLKGNPNVEHVDASGNPLKDVPDDIQSNNGLIRLKRDYLWVALTGAPERNNPIQASAFQLLCAIGQARSEGIESTELIKVTKQDKRSLTQRVKRIQHLIKKVPIVKGGRSLQWFILLKFFDETRLNEFSIQTKDNTLTTQPQELRERIVKVLKDAKAGLRQVLDLRRELEMDKTPRLCIAFKSTINYLKDKGYISKVIVMSPESPTVKIRAVKYLKDYIRKGDNDENDIFDDDLDDGNEDVEDQLKENEDDYNQTTLKSIADAQVIDSAMIESDVPLFNRFYPFQSQIYEMVNKGGTTGLSANELQNQLFGMEYTRLFSRFMDYYTSGTFTTTLANYGIVRHYDFHGRVKFYRYLTRPNLLRLSSQPEDNLGSSLPKLTLPVHSLTELNESLFYPLVSNPSVKVIDGVPKVHWVSTEDDASGNIDSEPTRKRSHTKDKGDTSTKKQKKTQLPPLPETTKEIQVIGDTKDNPLVISNIQGMSFKAIERQACMLRVLEDHQGIMENGFSFRDEVNSEIGFIIDKKTSTRDTASLVEQKKLLVEKFTLENGTSVELLISPYASQETIESFKRVLGTSIVDKKHHMGSNYEHVEADIDFFDMELRDSLLAPSQRSKQSTQPHSTGLVGSNKAKVVKPKSLKKKNVDQVKQKLAEVKHHGNDSVASNPGKDRRDSLEDWLHNKRKRTPFEKVESDSKLGRKRRSAQLDSESMMYLFKAVIICKTLTENQIDWVKISELEQFEGILPGELRSRWPKVRMMMGPTGIKVARRTWRKILLDGLKDKRIPMSAVEDLDIETMISFWNNDVVPGDVSTENTEKLFVDLDENFRHYNFVKSNATGAVSGQYDSNSMVQRENYLVNQVFTYTDKDDPLDTHLSKEDIIRNVIIAIIASGQNFELKSLDVLKQFTTEDIDSVFLKMTKSREIVVSSDSKAILGERLNAVLTDHSYDFSMGKVAKFQQVLKELCQHDKGLILDPIFDNSCMVSILELIKDNAVNVTRVDHYRKEILNGYEARLLERDKLDCDIILSKGASEIRGLPVKSIPVPHGSPCSRIWIDLGGQINKAIWTKILRATLVTILSSPGITFTGIYDAIGALLCVEDAQLVLQWLVDSRAIRLGEMDGYWLEPEWYMVV</sequence>
<dbReference type="InterPro" id="IPR007309">
    <property type="entry name" value="TFIIIC_Bblock-bd"/>
</dbReference>
<evidence type="ECO:0000256" key="1">
    <source>
        <dbReference type="ARBA" id="ARBA00004123"/>
    </source>
</evidence>
<dbReference type="EMBL" id="KV453927">
    <property type="protein sequence ID" value="ODV74755.1"/>
    <property type="molecule type" value="Genomic_DNA"/>
</dbReference>
<dbReference type="GO" id="GO:0000127">
    <property type="term" value="C:transcription factor TFIIIC complex"/>
    <property type="evidence" value="ECO:0007669"/>
    <property type="project" value="InterPro"/>
</dbReference>
<organism evidence="9 10">
    <name type="scientific">Cyberlindnera jadinii (strain ATCC 18201 / CBS 1600 / BCRC 20928 / JCM 3617 / NBRC 0987 / NRRL Y-1542)</name>
    <name type="common">Torula yeast</name>
    <name type="synonym">Candida utilis</name>
    <dbReference type="NCBI Taxonomy" id="983966"/>
    <lineage>
        <taxon>Eukaryota</taxon>
        <taxon>Fungi</taxon>
        <taxon>Dikarya</taxon>
        <taxon>Ascomycota</taxon>
        <taxon>Saccharomycotina</taxon>
        <taxon>Saccharomycetes</taxon>
        <taxon>Phaffomycetales</taxon>
        <taxon>Phaffomycetaceae</taxon>
        <taxon>Cyberlindnera</taxon>
    </lineage>
</organism>
<dbReference type="InterPro" id="IPR046488">
    <property type="entry name" value="Sfc3/Tfc3_C"/>
</dbReference>
<proteinExistence type="predicted"/>
<evidence type="ECO:0000313" key="9">
    <source>
        <dbReference type="EMBL" id="ODV74755.1"/>
    </source>
</evidence>
<dbReference type="STRING" id="983966.A0A1E4S5I6"/>
<evidence type="ECO:0000256" key="5">
    <source>
        <dbReference type="ARBA" id="ARBA00023242"/>
    </source>
</evidence>
<keyword evidence="4" id="KW-0804">Transcription</keyword>
<evidence type="ECO:0000313" key="10">
    <source>
        <dbReference type="Proteomes" id="UP000094389"/>
    </source>
</evidence>
<evidence type="ECO:0000256" key="2">
    <source>
        <dbReference type="ARBA" id="ARBA00022553"/>
    </source>
</evidence>
<feature type="domain" description="Transcription factor tau subunit sfc3/Tfc3 C-terminal" evidence="8">
    <location>
        <begin position="746"/>
        <end position="1132"/>
    </location>
</feature>
<evidence type="ECO:0000259" key="7">
    <source>
        <dbReference type="Pfam" id="PF04182"/>
    </source>
</evidence>
<feature type="region of interest" description="Disordered" evidence="6">
    <location>
        <begin position="655"/>
        <end position="718"/>
    </location>
</feature>
<gene>
    <name evidence="9" type="ORF">CYBJADRAFT_61347</name>
</gene>
<evidence type="ECO:0000256" key="6">
    <source>
        <dbReference type="SAM" id="MobiDB-lite"/>
    </source>
</evidence>
<keyword evidence="5" id="KW-0539">Nucleus</keyword>
<evidence type="ECO:0000259" key="8">
    <source>
        <dbReference type="Pfam" id="PF20222"/>
    </source>
</evidence>
<dbReference type="RefSeq" id="XP_020071794.1">
    <property type="nucleotide sequence ID" value="XM_020217821.1"/>
</dbReference>
<dbReference type="PANTHER" id="PTHR15180">
    <property type="entry name" value="GENERAL TRANSCRIPTION FACTOR 3C POLYPEPTIDE 1"/>
    <property type="match status" value="1"/>
</dbReference>
<dbReference type="InterPro" id="IPR044210">
    <property type="entry name" value="Tfc3-like"/>
</dbReference>
<dbReference type="Pfam" id="PF04182">
    <property type="entry name" value="B-block_TFIIIC"/>
    <property type="match status" value="1"/>
</dbReference>
<name>A0A1E4S5I6_CYBJN</name>
<feature type="domain" description="B-block binding subunit of TFIIIC" evidence="7">
    <location>
        <begin position="104"/>
        <end position="170"/>
    </location>
</feature>
<dbReference type="GO" id="GO:0005634">
    <property type="term" value="C:nucleus"/>
    <property type="evidence" value="ECO:0007669"/>
    <property type="project" value="UniProtKB-SubCell"/>
</dbReference>
<dbReference type="Proteomes" id="UP000094389">
    <property type="component" value="Unassembled WGS sequence"/>
</dbReference>
<accession>A0A1E4S5I6</accession>
<dbReference type="GO" id="GO:0042791">
    <property type="term" value="P:5S class rRNA transcription by RNA polymerase III"/>
    <property type="evidence" value="ECO:0007669"/>
    <property type="project" value="TreeGrafter"/>
</dbReference>
<feature type="compositionally biased region" description="Basic and acidic residues" evidence="6">
    <location>
        <begin position="688"/>
        <end position="705"/>
    </location>
</feature>
<dbReference type="OMA" id="MSSMIQR"/>